<protein>
    <submittedName>
        <fullName evidence="1">Uncharacterized protein</fullName>
    </submittedName>
</protein>
<reference evidence="1 2" key="1">
    <citation type="submission" date="2014-01" db="EMBL/GenBank/DDBJ databases">
        <authorList>
            <person name="Zelazny A."/>
            <person name="Olivier K."/>
            <person name="Sampaio E.P."/>
            <person name="Holland S.M."/>
            <person name="Tallon L.J."/>
            <person name="Sadzewicz L.K."/>
            <person name="Sengamalay N."/>
            <person name="Fraser C.M."/>
            <person name="Hine E."/>
            <person name="Shefchek K.A."/>
            <person name="Das S.P."/>
            <person name="Shallom S.J."/>
            <person name="Agrawal S."/>
            <person name="Tettelin H."/>
        </authorList>
    </citation>
    <scope>NUCLEOTIDE SEQUENCE [LARGE SCALE GENOMIC DNA]</scope>
    <source>
        <strain evidence="1 2">MAB_030201_1075</strain>
    </source>
</reference>
<gene>
    <name evidence="1" type="ORF">L829_3819</name>
</gene>
<dbReference type="Proteomes" id="UP000019854">
    <property type="component" value="Unassembled WGS sequence"/>
</dbReference>
<dbReference type="EMBL" id="JAOX01000001">
    <property type="protein sequence ID" value="ETZ90237.1"/>
    <property type="molecule type" value="Genomic_DNA"/>
</dbReference>
<evidence type="ECO:0000313" key="2">
    <source>
        <dbReference type="Proteomes" id="UP000019854"/>
    </source>
</evidence>
<comment type="caution">
    <text evidence="1">The sequence shown here is derived from an EMBL/GenBank/DDBJ whole genome shotgun (WGS) entry which is preliminary data.</text>
</comment>
<sequence>MRRQPKFPHFPCSPWHLTFELSDCAVSPGSCRKPPCAL</sequence>
<evidence type="ECO:0000313" key="1">
    <source>
        <dbReference type="EMBL" id="ETZ90237.1"/>
    </source>
</evidence>
<accession>A0A829PSN5</accession>
<proteinExistence type="predicted"/>
<organism evidence="1 2">
    <name type="scientific">Mycobacteroides abscessus MAB_030201_1075</name>
    <dbReference type="NCBI Taxonomy" id="1335410"/>
    <lineage>
        <taxon>Bacteria</taxon>
        <taxon>Bacillati</taxon>
        <taxon>Actinomycetota</taxon>
        <taxon>Actinomycetes</taxon>
        <taxon>Mycobacteriales</taxon>
        <taxon>Mycobacteriaceae</taxon>
        <taxon>Mycobacteroides</taxon>
        <taxon>Mycobacteroides abscessus</taxon>
    </lineage>
</organism>
<name>A0A829PSN5_9MYCO</name>
<dbReference type="AlphaFoldDB" id="A0A829PSN5"/>